<dbReference type="InterPro" id="IPR013785">
    <property type="entry name" value="Aldolase_TIM"/>
</dbReference>
<dbReference type="Pfam" id="PF01081">
    <property type="entry name" value="Aldolase"/>
    <property type="match status" value="1"/>
</dbReference>
<accession>A0ABW9KKS9</accession>
<dbReference type="PANTHER" id="PTHR30246:SF1">
    <property type="entry name" value="2-DEHYDRO-3-DEOXY-6-PHOSPHOGALACTONATE ALDOLASE-RELATED"/>
    <property type="match status" value="1"/>
</dbReference>
<comment type="subunit">
    <text evidence="3">Homotrimer.</text>
</comment>
<gene>
    <name evidence="6" type="ORF">ACK2TP_11390</name>
</gene>
<proteinExistence type="inferred from homology"/>
<evidence type="ECO:0000256" key="5">
    <source>
        <dbReference type="ARBA" id="ARBA00023277"/>
    </source>
</evidence>
<dbReference type="InterPro" id="IPR000887">
    <property type="entry name" value="Aldlse_KDPG_KHG"/>
</dbReference>
<evidence type="ECO:0000313" key="6">
    <source>
        <dbReference type="EMBL" id="MFN2976366.1"/>
    </source>
</evidence>
<evidence type="ECO:0000256" key="3">
    <source>
        <dbReference type="ARBA" id="ARBA00011233"/>
    </source>
</evidence>
<comment type="caution">
    <text evidence="6">The sequence shown here is derived from an EMBL/GenBank/DDBJ whole genome shotgun (WGS) entry which is preliminary data.</text>
</comment>
<evidence type="ECO:0000256" key="4">
    <source>
        <dbReference type="ARBA" id="ARBA00023239"/>
    </source>
</evidence>
<reference evidence="6 7" key="1">
    <citation type="submission" date="2024-12" db="EMBL/GenBank/DDBJ databases">
        <authorList>
            <person name="Lee Y."/>
        </authorList>
    </citation>
    <scope>NUCLEOTIDE SEQUENCE [LARGE SCALE GENOMIC DNA]</scope>
    <source>
        <strain evidence="6 7">03SUJ4</strain>
    </source>
</reference>
<sequence>MQKSDVLKRMQQTGLVPVLRGSSTEEALSIARAIAAGGVNVLEVTMTVPGAMEVIRKLVREEPQVLVGAGTVLDPETARICMLEGAQFIVSPATNPATIEMCRRYSVAILPGALTPTEVVTAWQAGADVIKVFPASAMGGAKYLKSLKAPLPQVELIPTGGVSVATAREFLEAGAFALGVGADLADPRAIASGTPHTITETARNYLRAIADFRATTAQVQSD</sequence>
<dbReference type="Proteomes" id="UP001634747">
    <property type="component" value="Unassembled WGS sequence"/>
</dbReference>
<evidence type="ECO:0000256" key="2">
    <source>
        <dbReference type="ARBA" id="ARBA00006906"/>
    </source>
</evidence>
<evidence type="ECO:0000313" key="7">
    <source>
        <dbReference type="Proteomes" id="UP001634747"/>
    </source>
</evidence>
<dbReference type="PANTHER" id="PTHR30246">
    <property type="entry name" value="2-KETO-3-DEOXY-6-PHOSPHOGLUCONATE ALDOLASE"/>
    <property type="match status" value="1"/>
</dbReference>
<dbReference type="SUPFAM" id="SSF51569">
    <property type="entry name" value="Aldolase"/>
    <property type="match status" value="1"/>
</dbReference>
<comment type="similarity">
    <text evidence="2">Belongs to the KHG/KDPG aldolase family.</text>
</comment>
<keyword evidence="5" id="KW-0119">Carbohydrate metabolism</keyword>
<dbReference type="EMBL" id="JBJYXY010000001">
    <property type="protein sequence ID" value="MFN2976366.1"/>
    <property type="molecule type" value="Genomic_DNA"/>
</dbReference>
<keyword evidence="7" id="KW-1185">Reference proteome</keyword>
<dbReference type="NCBIfam" id="TIGR01182">
    <property type="entry name" value="eda"/>
    <property type="match status" value="1"/>
</dbReference>
<dbReference type="CDD" id="cd00452">
    <property type="entry name" value="KDPG_aldolase"/>
    <property type="match status" value="1"/>
</dbReference>
<evidence type="ECO:0000256" key="1">
    <source>
        <dbReference type="ARBA" id="ARBA00004761"/>
    </source>
</evidence>
<comment type="pathway">
    <text evidence="1">Carbohydrate acid metabolism.</text>
</comment>
<organism evidence="6 7">
    <name type="scientific">Terriglobus aquaticus</name>
    <dbReference type="NCBI Taxonomy" id="940139"/>
    <lineage>
        <taxon>Bacteria</taxon>
        <taxon>Pseudomonadati</taxon>
        <taxon>Acidobacteriota</taxon>
        <taxon>Terriglobia</taxon>
        <taxon>Terriglobales</taxon>
        <taxon>Acidobacteriaceae</taxon>
        <taxon>Terriglobus</taxon>
    </lineage>
</organism>
<protein>
    <submittedName>
        <fullName evidence="6">Bifunctional 4-hydroxy-2-oxoglutarate aldolase/2-dehydro-3-deoxy-phosphogluconate aldolase</fullName>
    </submittedName>
</protein>
<dbReference type="Gene3D" id="3.20.20.70">
    <property type="entry name" value="Aldolase class I"/>
    <property type="match status" value="1"/>
</dbReference>
<keyword evidence="4" id="KW-0456">Lyase</keyword>
<dbReference type="RefSeq" id="WP_263412154.1">
    <property type="nucleotide sequence ID" value="NZ_BAABBH010000001.1"/>
</dbReference>
<name>A0ABW9KKS9_9BACT</name>